<evidence type="ECO:0008006" key="8">
    <source>
        <dbReference type="Google" id="ProtNLM"/>
    </source>
</evidence>
<reference evidence="6" key="2">
    <citation type="submission" date="2023-06" db="EMBL/GenBank/DDBJ databases">
        <authorList>
            <consortium name="Lawrence Berkeley National Laboratory"/>
            <person name="Haridas S."/>
            <person name="Hensen N."/>
            <person name="Bonometti L."/>
            <person name="Westerberg I."/>
            <person name="Brannstrom I.O."/>
            <person name="Guillou S."/>
            <person name="Cros-Aarteil S."/>
            <person name="Calhoun S."/>
            <person name="Kuo A."/>
            <person name="Mondo S."/>
            <person name="Pangilinan J."/>
            <person name="Riley R."/>
            <person name="Labutti K."/>
            <person name="Andreopoulos B."/>
            <person name="Lipzen A."/>
            <person name="Chen C."/>
            <person name="Yanf M."/>
            <person name="Daum C."/>
            <person name="Ng V."/>
            <person name="Clum A."/>
            <person name="Steindorff A."/>
            <person name="Ohm R."/>
            <person name="Martin F."/>
            <person name="Silar P."/>
            <person name="Natvig D."/>
            <person name="Lalanne C."/>
            <person name="Gautier V."/>
            <person name="Ament-Velasquez S.L."/>
            <person name="Kruys A."/>
            <person name="Hutchinson M.I."/>
            <person name="Powell A.J."/>
            <person name="Barry K."/>
            <person name="Miller A.N."/>
            <person name="Grigoriev I.V."/>
            <person name="Debuchy R."/>
            <person name="Gladieux P."/>
            <person name="Thoren M.H."/>
            <person name="Johannesson H."/>
        </authorList>
    </citation>
    <scope>NUCLEOTIDE SEQUENCE</scope>
    <source>
        <strain evidence="6">SMH4131-1</strain>
    </source>
</reference>
<comment type="caution">
    <text evidence="6">The sequence shown here is derived from an EMBL/GenBank/DDBJ whole genome shotgun (WGS) entry which is preliminary data.</text>
</comment>
<organism evidence="6 7">
    <name type="scientific">Cercophora scortea</name>
    <dbReference type="NCBI Taxonomy" id="314031"/>
    <lineage>
        <taxon>Eukaryota</taxon>
        <taxon>Fungi</taxon>
        <taxon>Dikarya</taxon>
        <taxon>Ascomycota</taxon>
        <taxon>Pezizomycotina</taxon>
        <taxon>Sordariomycetes</taxon>
        <taxon>Sordariomycetidae</taxon>
        <taxon>Sordariales</taxon>
        <taxon>Lasiosphaeriaceae</taxon>
        <taxon>Cercophora</taxon>
    </lineage>
</organism>
<keyword evidence="1" id="KW-1133">Transmembrane helix</keyword>
<sequence length="1309" mass="147117">GVIRSRFVDHFNFITSSFLPLAFFFCTAICFRVSTQTYVPPSTPDHLIDITTAVVRSSAAMQPSILKRPALGQRASLGSLYDARNDNFLPVSLFEDSIPPNAVDIKRNSSVDVKISNAHTFKEKFAQLGINAELSASVLSGLVNIDRCGRLLTPDITDDSHGLMRTSMHYTITTMEEELNLIAKEVKDSVAASNFEVVDMAATHVVVGISWGASCIVTAKDPTIDSASESIKLVDQLSVLKNLALGNTNSQDPSQTPAAAADGSVDNFEYQVDILGGGALAADKSLVALSFVATQLVINNIHASLMGNADNVEHEPVAYTLVPLSFLSLFRILEIKAEIMVHQPSTECLEKFVELFQQLRDSHLALHDYNARCQGLQSVVSPDHFNFMSKQQQEGQQAIEVFRANYATVLEQVRAGNADQERLWQLLRDFQGSEASPETLRSHNLYSGKIDLFNRLTREGAKYIGYDKDKSLEDLLATPHDDAFVMYFNNEAIHQGDLWKESLGFFMAKLQESPDGRVLIEDLVEHRKVLAANCIMRCDGASFDHSLTSKPLQRRPVKIPCPHPNCSQTLICNWICHLCHSPVEYGYVDDLLYCTCGASHLRHWEFKCRDDRHGPNVWSSKLEPYDDLNILILGETGVGKSTWVNAFVNYLTYDTLDEALRSDDLKCIIPCSFSTQSKDKSDPRGKFVQKYIRIGTSQNEHDGTHGQSATQCTSVYAVTIQNTRVRLIDTPGIGDTRGLDQDNKNMADILRVLRTYNQLHGILILLKPSAARLTVMFRFCIKQLLTHLHRNAASNIVFGFTNTRGSNHTPGDTFKPLESLLTEYKEIEMGLFEHNVYCFDSESFRYLAAQKKGIDMGHFEDNIRSWEYSVTECKRLVEYFRGLKPHAVRSTINLNEIRDMVVKLTEPMALIAQKIQTTIAVNNDQIEKLRTTELSRSELEKSLHVQRESVESYDVGDPRTVCTHHDCVEVRGDFEGRDESVVIYKTMCHKPCGLGRDVKRNQKGDPALQYCSAMSGCGFCLNCGHNYMDHMHIYYDYRPMTHIYKDQAVSRELVKNASDIELQQKAIEMKHTAIEEFQLEYSLVQEAAIQFGFFIKRHSIEPYNDATIEYVDHLITQERLKVQSGRKKDNLEILEKYKAQHLQKVETLTKAMEAGDEDQVLDAKGVRQMIDSIYGLPHFGKDLMNIVTTNEKAADTTFRERSYNFSAGSHWSGNRNASDGSANGFTAHQYNITSKPQTELNNKVLSVNVGFCVGGSSAINGMVVLRGSVEEYDIWAELGNSGSTWNWEGMLPYFRKACPPETLARNPMK</sequence>
<evidence type="ECO:0000259" key="3">
    <source>
        <dbReference type="Pfam" id="PF24674"/>
    </source>
</evidence>
<keyword evidence="1" id="KW-0472">Membrane</keyword>
<dbReference type="Proteomes" id="UP001286456">
    <property type="component" value="Unassembled WGS sequence"/>
</dbReference>
<accession>A0AAE0M9M1</accession>
<protein>
    <recommendedName>
        <fullName evidence="8">G domain-containing protein</fullName>
    </recommendedName>
</protein>
<dbReference type="InterPro" id="IPR058519">
    <property type="entry name" value="DUF8206"/>
</dbReference>
<evidence type="ECO:0000256" key="1">
    <source>
        <dbReference type="SAM" id="Phobius"/>
    </source>
</evidence>
<reference evidence="6" key="1">
    <citation type="journal article" date="2023" name="Mol. Phylogenet. Evol.">
        <title>Genome-scale phylogeny and comparative genomics of the fungal order Sordariales.</title>
        <authorList>
            <person name="Hensen N."/>
            <person name="Bonometti L."/>
            <person name="Westerberg I."/>
            <person name="Brannstrom I.O."/>
            <person name="Guillou S."/>
            <person name="Cros-Aarteil S."/>
            <person name="Calhoun S."/>
            <person name="Haridas S."/>
            <person name="Kuo A."/>
            <person name="Mondo S."/>
            <person name="Pangilinan J."/>
            <person name="Riley R."/>
            <person name="LaButti K."/>
            <person name="Andreopoulos B."/>
            <person name="Lipzen A."/>
            <person name="Chen C."/>
            <person name="Yan M."/>
            <person name="Daum C."/>
            <person name="Ng V."/>
            <person name="Clum A."/>
            <person name="Steindorff A."/>
            <person name="Ohm R.A."/>
            <person name="Martin F."/>
            <person name="Silar P."/>
            <person name="Natvig D.O."/>
            <person name="Lalanne C."/>
            <person name="Gautier V."/>
            <person name="Ament-Velasquez S.L."/>
            <person name="Kruys A."/>
            <person name="Hutchinson M.I."/>
            <person name="Powell A.J."/>
            <person name="Barry K."/>
            <person name="Miller A.N."/>
            <person name="Grigoriev I.V."/>
            <person name="Debuchy R."/>
            <person name="Gladieux P."/>
            <person name="Hiltunen Thoren M."/>
            <person name="Johannesson H."/>
        </authorList>
    </citation>
    <scope>NUCLEOTIDE SEQUENCE</scope>
    <source>
        <strain evidence="6">SMH4131-1</strain>
    </source>
</reference>
<dbReference type="Pfam" id="PF24674">
    <property type="entry name" value="MACPF_SNTX"/>
    <property type="match status" value="1"/>
</dbReference>
<dbReference type="Pfam" id="PF00732">
    <property type="entry name" value="GMC_oxred_N"/>
    <property type="match status" value="1"/>
</dbReference>
<dbReference type="SUPFAM" id="SSF52540">
    <property type="entry name" value="P-loop containing nucleoside triphosphate hydrolases"/>
    <property type="match status" value="1"/>
</dbReference>
<dbReference type="PANTHER" id="PTHR32046:SF11">
    <property type="entry name" value="IMMUNE-ASSOCIATED NUCLEOTIDE-BINDING PROTEIN 10-LIKE"/>
    <property type="match status" value="1"/>
</dbReference>
<keyword evidence="7" id="KW-1185">Reference proteome</keyword>
<dbReference type="Pfam" id="PF26633">
    <property type="entry name" value="DUF8206"/>
    <property type="match status" value="1"/>
</dbReference>
<name>A0AAE0M9M1_9PEZI</name>
<dbReference type="Gene3D" id="3.40.50.300">
    <property type="entry name" value="P-loop containing nucleotide triphosphate hydrolases"/>
    <property type="match status" value="1"/>
</dbReference>
<evidence type="ECO:0000313" key="7">
    <source>
        <dbReference type="Proteomes" id="UP001286456"/>
    </source>
</evidence>
<dbReference type="InterPro" id="IPR056072">
    <property type="entry name" value="SNTX_MACPF/CDC-like_dom"/>
</dbReference>
<dbReference type="SUPFAM" id="SSF51905">
    <property type="entry name" value="FAD/NAD(P)-binding domain"/>
    <property type="match status" value="1"/>
</dbReference>
<dbReference type="InterPro" id="IPR056073">
    <property type="entry name" value="DUF7656"/>
</dbReference>
<evidence type="ECO:0000259" key="4">
    <source>
        <dbReference type="Pfam" id="PF24676"/>
    </source>
</evidence>
<dbReference type="Gene3D" id="3.30.560.10">
    <property type="entry name" value="Glucose Oxidase, domain 3"/>
    <property type="match status" value="1"/>
</dbReference>
<dbReference type="Gene3D" id="3.50.50.60">
    <property type="entry name" value="FAD/NAD(P)-binding domain"/>
    <property type="match status" value="1"/>
</dbReference>
<dbReference type="GO" id="GO:0016614">
    <property type="term" value="F:oxidoreductase activity, acting on CH-OH group of donors"/>
    <property type="evidence" value="ECO:0007669"/>
    <property type="project" value="InterPro"/>
</dbReference>
<dbReference type="PANTHER" id="PTHR32046">
    <property type="entry name" value="G DOMAIN-CONTAINING PROTEIN"/>
    <property type="match status" value="1"/>
</dbReference>
<evidence type="ECO:0000259" key="5">
    <source>
        <dbReference type="Pfam" id="PF26633"/>
    </source>
</evidence>
<dbReference type="InterPro" id="IPR036188">
    <property type="entry name" value="FAD/NAD-bd_sf"/>
</dbReference>
<feature type="non-terminal residue" evidence="6">
    <location>
        <position position="1"/>
    </location>
</feature>
<dbReference type="InterPro" id="IPR027417">
    <property type="entry name" value="P-loop_NTPase"/>
</dbReference>
<feature type="domain" description="SNTX MACPF/CDC-like" evidence="3">
    <location>
        <begin position="67"/>
        <end position="277"/>
    </location>
</feature>
<feature type="domain" description="DUF8206" evidence="5">
    <location>
        <begin position="956"/>
        <end position="1036"/>
    </location>
</feature>
<dbReference type="GO" id="GO:0050660">
    <property type="term" value="F:flavin adenine dinucleotide binding"/>
    <property type="evidence" value="ECO:0007669"/>
    <property type="project" value="InterPro"/>
</dbReference>
<feature type="transmembrane region" description="Helical" evidence="1">
    <location>
        <begin position="12"/>
        <end position="34"/>
    </location>
</feature>
<evidence type="ECO:0000259" key="2">
    <source>
        <dbReference type="Pfam" id="PF00732"/>
    </source>
</evidence>
<feature type="domain" description="DUF7656" evidence="4">
    <location>
        <begin position="456"/>
        <end position="535"/>
    </location>
</feature>
<dbReference type="EMBL" id="JAUEPO010000004">
    <property type="protein sequence ID" value="KAK3324526.1"/>
    <property type="molecule type" value="Genomic_DNA"/>
</dbReference>
<dbReference type="Pfam" id="PF24676">
    <property type="entry name" value="DUF7656"/>
    <property type="match status" value="1"/>
</dbReference>
<evidence type="ECO:0000313" key="6">
    <source>
        <dbReference type="EMBL" id="KAK3324526.1"/>
    </source>
</evidence>
<keyword evidence="1" id="KW-0812">Transmembrane</keyword>
<proteinExistence type="predicted"/>
<feature type="domain" description="Glucose-methanol-choline oxidoreductase N-terminal" evidence="2">
    <location>
        <begin position="1240"/>
        <end position="1298"/>
    </location>
</feature>
<gene>
    <name evidence="6" type="ORF">B0T19DRAFT_464640</name>
</gene>
<dbReference type="InterPro" id="IPR000172">
    <property type="entry name" value="GMC_OxRdtase_N"/>
</dbReference>